<dbReference type="InterPro" id="IPR051581">
    <property type="entry name" value="Ca-bind"/>
</dbReference>
<dbReference type="AlphaFoldDB" id="A0A0M0JJA9"/>
<dbReference type="Gene3D" id="1.10.238.10">
    <property type="entry name" value="EF-hand"/>
    <property type="match status" value="4"/>
</dbReference>
<evidence type="ECO:0000313" key="6">
    <source>
        <dbReference type="EMBL" id="KOO26664.1"/>
    </source>
</evidence>
<dbReference type="PANTHER" id="PTHR34524">
    <property type="entry name" value="CALCYPHOSIN"/>
    <property type="match status" value="1"/>
</dbReference>
<dbReference type="Pfam" id="PF00036">
    <property type="entry name" value="EF-hand_1"/>
    <property type="match status" value="1"/>
</dbReference>
<dbReference type="SUPFAM" id="SSF47473">
    <property type="entry name" value="EF-hand"/>
    <property type="match status" value="3"/>
</dbReference>
<sequence>MTPLRGVTINALPIAEQIKRALQLNATRVMDLFRSWDENGDGQVSCAEFHHAMAVLGLEVPAESIDELFASWDADGGGTLEFYELSKILRGPVADLPTKTALPAISAKVQKTFSRFDVNHNGYLEIQELRKALEHHGLDLSTAEAGRILSVYDDKPNGKLDLSEFAQVIHDLSATASKVKLTFSRFDANDSGYLEIQELRKALEHHGLDLSTAEAGRIMSVYDGNPNGKLDLSEFAQVIHDLSASLLHPTVQPTASKGATPPPTEINRKAYQRAMAEFGMDLGAGEEGEVLFQALDVKGEGTISMSDLQAAIKFILDPRHETDPTGLLRDSASLPAGLLKLFQIEHRSTLANPSPTSAKTKTSAKKSANPTEQLRASLVARGERVVGLFRRWDLNGDGIISKEEADDLFDQFDTDSSGEISFHELHAMLRKPPPAVRQPPARRVQIAILEIEPLREQTRRKLLEMNMRATMQDNLLT</sequence>
<feature type="domain" description="EF-hand" evidence="5">
    <location>
        <begin position="210"/>
        <end position="245"/>
    </location>
</feature>
<accession>A0A0M0JJA9</accession>
<gene>
    <name evidence="6" type="ORF">Ctob_005763</name>
</gene>
<protein>
    <submittedName>
        <fullName evidence="6">Protein cal-isoform c</fullName>
    </submittedName>
</protein>
<feature type="domain" description="EF-hand" evidence="5">
    <location>
        <begin position="400"/>
        <end position="435"/>
    </location>
</feature>
<feature type="domain" description="EF-hand" evidence="5">
    <location>
        <begin position="60"/>
        <end position="95"/>
    </location>
</feature>
<dbReference type="GO" id="GO:0005509">
    <property type="term" value="F:calcium ion binding"/>
    <property type="evidence" value="ECO:0007669"/>
    <property type="project" value="InterPro"/>
</dbReference>
<feature type="compositionally biased region" description="Low complexity" evidence="4">
    <location>
        <begin position="352"/>
        <end position="371"/>
    </location>
</feature>
<proteinExistence type="predicted"/>
<dbReference type="SMART" id="SM00054">
    <property type="entry name" value="EFh"/>
    <property type="match status" value="7"/>
</dbReference>
<dbReference type="InterPro" id="IPR002048">
    <property type="entry name" value="EF_hand_dom"/>
</dbReference>
<evidence type="ECO:0000259" key="5">
    <source>
        <dbReference type="PROSITE" id="PS50222"/>
    </source>
</evidence>
<evidence type="ECO:0000313" key="7">
    <source>
        <dbReference type="Proteomes" id="UP000037460"/>
    </source>
</evidence>
<dbReference type="Pfam" id="PF13499">
    <property type="entry name" value="EF-hand_7"/>
    <property type="match status" value="3"/>
</dbReference>
<keyword evidence="3" id="KW-0106">Calcium</keyword>
<dbReference type="EMBL" id="JWZX01002820">
    <property type="protein sequence ID" value="KOO26664.1"/>
    <property type="molecule type" value="Genomic_DNA"/>
</dbReference>
<dbReference type="Pfam" id="PF13202">
    <property type="entry name" value="EF-hand_5"/>
    <property type="match status" value="1"/>
</dbReference>
<dbReference type="InterPro" id="IPR018247">
    <property type="entry name" value="EF_Hand_1_Ca_BS"/>
</dbReference>
<dbReference type="PROSITE" id="PS50222">
    <property type="entry name" value="EF_HAND_2"/>
    <property type="match status" value="7"/>
</dbReference>
<feature type="region of interest" description="Disordered" evidence="4">
    <location>
        <begin position="350"/>
        <end position="372"/>
    </location>
</feature>
<reference evidence="7" key="1">
    <citation type="journal article" date="2015" name="PLoS Genet.">
        <title>Genome Sequence and Transcriptome Analyses of Chrysochromulina tobin: Metabolic Tools for Enhanced Algal Fitness in the Prominent Order Prymnesiales (Haptophyceae).</title>
        <authorList>
            <person name="Hovde B.T."/>
            <person name="Deodato C.R."/>
            <person name="Hunsperger H.M."/>
            <person name="Ryken S.A."/>
            <person name="Yost W."/>
            <person name="Jha R.K."/>
            <person name="Patterson J."/>
            <person name="Monnat R.J. Jr."/>
            <person name="Barlow S.B."/>
            <person name="Starkenburg S.R."/>
            <person name="Cattolico R.A."/>
        </authorList>
    </citation>
    <scope>NUCLEOTIDE SEQUENCE</scope>
    <source>
        <strain evidence="7">CCMP291</strain>
    </source>
</reference>
<keyword evidence="1" id="KW-0479">Metal-binding</keyword>
<keyword evidence="2" id="KW-0677">Repeat</keyword>
<feature type="domain" description="EF-hand" evidence="5">
    <location>
        <begin position="283"/>
        <end position="318"/>
    </location>
</feature>
<feature type="domain" description="EF-hand" evidence="5">
    <location>
        <begin position="174"/>
        <end position="209"/>
    </location>
</feature>
<dbReference type="OrthoDB" id="6572480at2759"/>
<evidence type="ECO:0000256" key="2">
    <source>
        <dbReference type="ARBA" id="ARBA00022737"/>
    </source>
</evidence>
<evidence type="ECO:0000256" key="4">
    <source>
        <dbReference type="SAM" id="MobiDB-lite"/>
    </source>
</evidence>
<feature type="domain" description="EF-hand" evidence="5">
    <location>
        <begin position="24"/>
        <end position="59"/>
    </location>
</feature>
<evidence type="ECO:0000256" key="3">
    <source>
        <dbReference type="ARBA" id="ARBA00022837"/>
    </source>
</evidence>
<organism evidence="6 7">
    <name type="scientific">Chrysochromulina tobinii</name>
    <dbReference type="NCBI Taxonomy" id="1460289"/>
    <lineage>
        <taxon>Eukaryota</taxon>
        <taxon>Haptista</taxon>
        <taxon>Haptophyta</taxon>
        <taxon>Prymnesiophyceae</taxon>
        <taxon>Prymnesiales</taxon>
        <taxon>Chrysochromulinaceae</taxon>
        <taxon>Chrysochromulina</taxon>
    </lineage>
</organism>
<dbReference type="CDD" id="cd00051">
    <property type="entry name" value="EFh"/>
    <property type="match status" value="2"/>
</dbReference>
<dbReference type="InterPro" id="IPR011992">
    <property type="entry name" value="EF-hand-dom_pair"/>
</dbReference>
<name>A0A0M0JJA9_9EUKA</name>
<keyword evidence="7" id="KW-1185">Reference proteome</keyword>
<dbReference type="PANTHER" id="PTHR34524:SF6">
    <property type="entry name" value="CALCYPHOSINE LIKE"/>
    <property type="match status" value="1"/>
</dbReference>
<comment type="caution">
    <text evidence="6">The sequence shown here is derived from an EMBL/GenBank/DDBJ whole genome shotgun (WGS) entry which is preliminary data.</text>
</comment>
<dbReference type="PROSITE" id="PS00018">
    <property type="entry name" value="EF_HAND_1"/>
    <property type="match status" value="6"/>
</dbReference>
<feature type="domain" description="EF-hand" evidence="5">
    <location>
        <begin position="104"/>
        <end position="139"/>
    </location>
</feature>
<evidence type="ECO:0000256" key="1">
    <source>
        <dbReference type="ARBA" id="ARBA00022723"/>
    </source>
</evidence>
<dbReference type="Proteomes" id="UP000037460">
    <property type="component" value="Unassembled WGS sequence"/>
</dbReference>